<feature type="compositionally biased region" description="Low complexity" evidence="1">
    <location>
        <begin position="91"/>
        <end position="107"/>
    </location>
</feature>
<dbReference type="Proteomes" id="UP000288716">
    <property type="component" value="Unassembled WGS sequence"/>
</dbReference>
<keyword evidence="4" id="KW-1185">Reference proteome</keyword>
<reference evidence="3 4" key="1">
    <citation type="journal article" date="2018" name="Gigascience">
        <title>Genomes of trombidid mites reveal novel predicted allergens and laterally-transferred genes associated with secondary metabolism.</title>
        <authorList>
            <person name="Dong X."/>
            <person name="Chaisiri K."/>
            <person name="Xia D."/>
            <person name="Armstrong S.D."/>
            <person name="Fang Y."/>
            <person name="Donnelly M.J."/>
            <person name="Kadowaki T."/>
            <person name="McGarry J.W."/>
            <person name="Darby A.C."/>
            <person name="Makepeace B.L."/>
        </authorList>
    </citation>
    <scope>NUCLEOTIDE SEQUENCE [LARGE SCALE GENOMIC DNA]</scope>
    <source>
        <strain evidence="3">UoL-UT</strain>
    </source>
</reference>
<comment type="caution">
    <text evidence="3">The sequence shown here is derived from an EMBL/GenBank/DDBJ whole genome shotgun (WGS) entry which is preliminary data.</text>
</comment>
<dbReference type="EMBL" id="NCKV01000305">
    <property type="protein sequence ID" value="RWS31002.1"/>
    <property type="molecule type" value="Genomic_DNA"/>
</dbReference>
<dbReference type="AlphaFoldDB" id="A0A443SU27"/>
<keyword evidence="2" id="KW-0472">Membrane</keyword>
<name>A0A443SU27_9ACAR</name>
<feature type="transmembrane region" description="Helical" evidence="2">
    <location>
        <begin position="277"/>
        <end position="298"/>
    </location>
</feature>
<keyword evidence="2" id="KW-0812">Transmembrane</keyword>
<feature type="region of interest" description="Disordered" evidence="1">
    <location>
        <begin position="154"/>
        <end position="182"/>
    </location>
</feature>
<accession>A0A443SU27</accession>
<dbReference type="VEuPathDB" id="VectorBase:LDEU001040"/>
<feature type="compositionally biased region" description="Polar residues" evidence="1">
    <location>
        <begin position="203"/>
        <end position="222"/>
    </location>
</feature>
<feature type="region of interest" description="Disordered" evidence="1">
    <location>
        <begin position="45"/>
        <end position="129"/>
    </location>
</feature>
<feature type="compositionally biased region" description="Polar residues" evidence="1">
    <location>
        <begin position="171"/>
        <end position="182"/>
    </location>
</feature>
<evidence type="ECO:0000313" key="3">
    <source>
        <dbReference type="EMBL" id="RWS31002.1"/>
    </source>
</evidence>
<gene>
    <name evidence="3" type="ORF">B4U80_09461</name>
</gene>
<organism evidence="3 4">
    <name type="scientific">Leptotrombidium deliense</name>
    <dbReference type="NCBI Taxonomy" id="299467"/>
    <lineage>
        <taxon>Eukaryota</taxon>
        <taxon>Metazoa</taxon>
        <taxon>Ecdysozoa</taxon>
        <taxon>Arthropoda</taxon>
        <taxon>Chelicerata</taxon>
        <taxon>Arachnida</taxon>
        <taxon>Acari</taxon>
        <taxon>Acariformes</taxon>
        <taxon>Trombidiformes</taxon>
        <taxon>Prostigmata</taxon>
        <taxon>Anystina</taxon>
        <taxon>Parasitengona</taxon>
        <taxon>Trombiculoidea</taxon>
        <taxon>Trombiculidae</taxon>
        <taxon>Leptotrombidium</taxon>
    </lineage>
</organism>
<protein>
    <submittedName>
        <fullName evidence="3">Uncharacterized protein</fullName>
    </submittedName>
</protein>
<feature type="region of interest" description="Disordered" evidence="1">
    <location>
        <begin position="203"/>
        <end position="238"/>
    </location>
</feature>
<sequence>MIHQNSCIVNFLVNAFFIQKCARNDSTSTTLRRSTSKFEVDVDSKPQYGSFRRQAQRGGNINSSGAVAGRKKYSIPARMDPRRIDSDLRSPSDNGSDSDNDSIVSSESDLEAGVRRNSAIGYGRTQQRPVRSDSLKMIYGMSVPISGPGNTAANALIASNHGNGEPPPPYQQSTGSYQSRTANNNLGGATTSSVFQNMVSQNSTTGPMVPQPNNVHPSQVLESSDAPPQLRGTGFHSSAYQSHHQQSSASSAFAAFAASRFNFNFGKTCTPTRHRCFWQIVAIVLMFVCLLLLTMFIYKQVVFLL</sequence>
<evidence type="ECO:0000313" key="4">
    <source>
        <dbReference type="Proteomes" id="UP000288716"/>
    </source>
</evidence>
<feature type="compositionally biased region" description="Basic and acidic residues" evidence="1">
    <location>
        <begin position="79"/>
        <end position="90"/>
    </location>
</feature>
<keyword evidence="2" id="KW-1133">Transmembrane helix</keyword>
<evidence type="ECO:0000256" key="1">
    <source>
        <dbReference type="SAM" id="MobiDB-lite"/>
    </source>
</evidence>
<proteinExistence type="predicted"/>
<evidence type="ECO:0000256" key="2">
    <source>
        <dbReference type="SAM" id="Phobius"/>
    </source>
</evidence>